<keyword evidence="10" id="KW-1185">Reference proteome</keyword>
<evidence type="ECO:0000256" key="3">
    <source>
        <dbReference type="ARBA" id="ARBA00022621"/>
    </source>
</evidence>
<evidence type="ECO:0000259" key="7">
    <source>
        <dbReference type="PROSITE" id="PS01033"/>
    </source>
</evidence>
<dbReference type="GO" id="GO:0020037">
    <property type="term" value="F:heme binding"/>
    <property type="evidence" value="ECO:0007669"/>
    <property type="project" value="InterPro"/>
</dbReference>
<keyword evidence="1 6" id="KW-0813">Transport</keyword>
<dbReference type="PRINTS" id="PR00188">
    <property type="entry name" value="PLANTGLOBIN"/>
</dbReference>
<dbReference type="PANTHER" id="PTHR46458:SF1">
    <property type="entry name" value="GEO09476P1"/>
    <property type="match status" value="1"/>
</dbReference>
<evidence type="ECO:0000256" key="6">
    <source>
        <dbReference type="RuleBase" id="RU000356"/>
    </source>
</evidence>
<dbReference type="EMBL" id="KB311202">
    <property type="protein sequence ID" value="ELT89756.1"/>
    <property type="molecule type" value="Genomic_DNA"/>
</dbReference>
<evidence type="ECO:0000313" key="9">
    <source>
        <dbReference type="EnsemblMetazoa" id="CapteP98019"/>
    </source>
</evidence>
<dbReference type="InterPro" id="IPR009050">
    <property type="entry name" value="Globin-like_sf"/>
</dbReference>
<dbReference type="SUPFAM" id="SSF46458">
    <property type="entry name" value="Globin-like"/>
    <property type="match status" value="1"/>
</dbReference>
<keyword evidence="4" id="KW-0479">Metal-binding</keyword>
<name>R7TFF7_CAPTE</name>
<dbReference type="Proteomes" id="UP000014760">
    <property type="component" value="Unassembled WGS sequence"/>
</dbReference>
<dbReference type="InterPro" id="IPR050532">
    <property type="entry name" value="Globin-like_OT"/>
</dbReference>
<reference evidence="8 10" key="2">
    <citation type="journal article" date="2013" name="Nature">
        <title>Insights into bilaterian evolution from three spiralian genomes.</title>
        <authorList>
            <person name="Simakov O."/>
            <person name="Marletaz F."/>
            <person name="Cho S.J."/>
            <person name="Edsinger-Gonzales E."/>
            <person name="Havlak P."/>
            <person name="Hellsten U."/>
            <person name="Kuo D.H."/>
            <person name="Larsson T."/>
            <person name="Lv J."/>
            <person name="Arendt D."/>
            <person name="Savage R."/>
            <person name="Osoegawa K."/>
            <person name="de Jong P."/>
            <person name="Grimwood J."/>
            <person name="Chapman J.A."/>
            <person name="Shapiro H."/>
            <person name="Aerts A."/>
            <person name="Otillar R.P."/>
            <person name="Terry A.Y."/>
            <person name="Boore J.L."/>
            <person name="Grigoriev I.V."/>
            <person name="Lindberg D.R."/>
            <person name="Seaver E.C."/>
            <person name="Weisblat D.A."/>
            <person name="Putnam N.H."/>
            <person name="Rokhsar D.S."/>
        </authorList>
    </citation>
    <scope>NUCLEOTIDE SEQUENCE</scope>
    <source>
        <strain evidence="8 10">I ESC-2004</strain>
    </source>
</reference>
<protein>
    <recommendedName>
        <fullName evidence="7">Globin domain-containing protein</fullName>
    </recommendedName>
</protein>
<accession>R7TFF7</accession>
<dbReference type="AlphaFoldDB" id="R7TFF7"/>
<dbReference type="PANTHER" id="PTHR46458">
    <property type="entry name" value="BLR2807 PROTEIN"/>
    <property type="match status" value="1"/>
</dbReference>
<proteinExistence type="inferred from homology"/>
<organism evidence="8">
    <name type="scientific">Capitella teleta</name>
    <name type="common">Polychaete worm</name>
    <dbReference type="NCBI Taxonomy" id="283909"/>
    <lineage>
        <taxon>Eukaryota</taxon>
        <taxon>Metazoa</taxon>
        <taxon>Spiralia</taxon>
        <taxon>Lophotrochozoa</taxon>
        <taxon>Annelida</taxon>
        <taxon>Polychaeta</taxon>
        <taxon>Sedentaria</taxon>
        <taxon>Scolecida</taxon>
        <taxon>Capitellidae</taxon>
        <taxon>Capitella</taxon>
    </lineage>
</organism>
<feature type="domain" description="Globin" evidence="7">
    <location>
        <begin position="19"/>
        <end position="167"/>
    </location>
</feature>
<dbReference type="HOGENOM" id="CLU_003827_13_0_1"/>
<dbReference type="EMBL" id="AMQN01014723">
    <property type="status" value="NOT_ANNOTATED_CDS"/>
    <property type="molecule type" value="Genomic_DNA"/>
</dbReference>
<dbReference type="EnsemblMetazoa" id="CapteT98019">
    <property type="protein sequence ID" value="CapteP98019"/>
    <property type="gene ID" value="CapteG98019"/>
</dbReference>
<keyword evidence="5" id="KW-0408">Iron</keyword>
<dbReference type="PROSITE" id="PS01033">
    <property type="entry name" value="GLOBIN"/>
    <property type="match status" value="1"/>
</dbReference>
<dbReference type="Pfam" id="PF00042">
    <property type="entry name" value="Globin"/>
    <property type="match status" value="1"/>
</dbReference>
<keyword evidence="2 6" id="KW-0349">Heme</keyword>
<comment type="similarity">
    <text evidence="6">Belongs to the globin family.</text>
</comment>
<dbReference type="OrthoDB" id="436496at2759"/>
<dbReference type="SMR" id="R7TFF7"/>
<dbReference type="CDD" id="cd01040">
    <property type="entry name" value="Mb-like"/>
    <property type="match status" value="1"/>
</dbReference>
<evidence type="ECO:0000313" key="10">
    <source>
        <dbReference type="Proteomes" id="UP000014760"/>
    </source>
</evidence>
<evidence type="ECO:0000256" key="5">
    <source>
        <dbReference type="ARBA" id="ARBA00023004"/>
    </source>
</evidence>
<gene>
    <name evidence="8" type="ORF">CAPTEDRAFT_98019</name>
</gene>
<evidence type="ECO:0000256" key="4">
    <source>
        <dbReference type="ARBA" id="ARBA00022723"/>
    </source>
</evidence>
<reference evidence="10" key="1">
    <citation type="submission" date="2012-12" db="EMBL/GenBank/DDBJ databases">
        <authorList>
            <person name="Hellsten U."/>
            <person name="Grimwood J."/>
            <person name="Chapman J.A."/>
            <person name="Shapiro H."/>
            <person name="Aerts A."/>
            <person name="Otillar R.P."/>
            <person name="Terry A.Y."/>
            <person name="Boore J.L."/>
            <person name="Simakov O."/>
            <person name="Marletaz F."/>
            <person name="Cho S.-J."/>
            <person name="Edsinger-Gonzales E."/>
            <person name="Havlak P."/>
            <person name="Kuo D.-H."/>
            <person name="Larsson T."/>
            <person name="Lv J."/>
            <person name="Arendt D."/>
            <person name="Savage R."/>
            <person name="Osoegawa K."/>
            <person name="de Jong P."/>
            <person name="Lindberg D.R."/>
            <person name="Seaver E.C."/>
            <person name="Weisblat D.A."/>
            <person name="Putnam N.H."/>
            <person name="Grigoriev I.V."/>
            <person name="Rokhsar D.S."/>
        </authorList>
    </citation>
    <scope>NUCLEOTIDE SEQUENCE</scope>
    <source>
        <strain evidence="10">I ESC-2004</strain>
    </source>
</reference>
<dbReference type="GO" id="GO:0046872">
    <property type="term" value="F:metal ion binding"/>
    <property type="evidence" value="ECO:0007669"/>
    <property type="project" value="UniProtKB-KW"/>
</dbReference>
<evidence type="ECO:0000256" key="2">
    <source>
        <dbReference type="ARBA" id="ARBA00022617"/>
    </source>
</evidence>
<evidence type="ECO:0000313" key="8">
    <source>
        <dbReference type="EMBL" id="ELT89756.1"/>
    </source>
</evidence>
<dbReference type="InterPro" id="IPR000971">
    <property type="entry name" value="Globin"/>
</dbReference>
<dbReference type="OMA" id="VIATMFP"/>
<dbReference type="GO" id="GO:0005344">
    <property type="term" value="F:oxygen carrier activity"/>
    <property type="evidence" value="ECO:0007669"/>
    <property type="project" value="UniProtKB-KW"/>
</dbReference>
<dbReference type="InterPro" id="IPR012292">
    <property type="entry name" value="Globin/Proto"/>
</dbReference>
<dbReference type="Gene3D" id="1.10.490.10">
    <property type="entry name" value="Globins"/>
    <property type="match status" value="1"/>
</dbReference>
<sequence>MGICSTHLRPVVVPESNELFTDRQKAIITKTWRHMGNDLTGRGSKVFLKIFNLHPEVKQLFPSLKNDNEDQLLKNPCFRGHASRFMQSVGAVVENLDTPGDLSPLLIDLGRKHVLFGGFTPEYFAAFTEGMMCIWSEELGKGFTDEVSVAWKTVFDFIMSQLQDGYAKASADSTVSSNRE</sequence>
<reference evidence="9" key="3">
    <citation type="submission" date="2015-06" db="UniProtKB">
        <authorList>
            <consortium name="EnsemblMetazoa"/>
        </authorList>
    </citation>
    <scope>IDENTIFICATION</scope>
</reference>
<dbReference type="InterPro" id="IPR044399">
    <property type="entry name" value="Mb-like_M"/>
</dbReference>
<dbReference type="GO" id="GO:0019825">
    <property type="term" value="F:oxygen binding"/>
    <property type="evidence" value="ECO:0007669"/>
    <property type="project" value="InterPro"/>
</dbReference>
<keyword evidence="3 6" id="KW-0561">Oxygen transport</keyword>
<evidence type="ECO:0000256" key="1">
    <source>
        <dbReference type="ARBA" id="ARBA00022448"/>
    </source>
</evidence>